<feature type="compositionally biased region" description="Pro residues" evidence="5">
    <location>
        <begin position="37"/>
        <end position="48"/>
    </location>
</feature>
<dbReference type="SMART" id="SM01117">
    <property type="entry name" value="Cyt-b5"/>
    <property type="match status" value="1"/>
</dbReference>
<evidence type="ECO:0000256" key="2">
    <source>
        <dbReference type="ARBA" id="ARBA00022617"/>
    </source>
</evidence>
<feature type="region of interest" description="Disordered" evidence="5">
    <location>
        <begin position="499"/>
        <end position="524"/>
    </location>
</feature>
<dbReference type="InterPro" id="IPR036400">
    <property type="entry name" value="Cyt_B5-like_heme/steroid_sf"/>
</dbReference>
<feature type="compositionally biased region" description="Polar residues" evidence="5">
    <location>
        <begin position="499"/>
        <end position="508"/>
    </location>
</feature>
<dbReference type="InterPro" id="IPR017927">
    <property type="entry name" value="FAD-bd_FR_type"/>
</dbReference>
<feature type="compositionally biased region" description="Basic and acidic residues" evidence="5">
    <location>
        <begin position="606"/>
        <end position="616"/>
    </location>
</feature>
<feature type="domain" description="FAD-binding FR-type" evidence="7">
    <location>
        <begin position="546"/>
        <end position="688"/>
    </location>
</feature>
<feature type="compositionally biased region" description="Low complexity" evidence="5">
    <location>
        <begin position="833"/>
        <end position="846"/>
    </location>
</feature>
<feature type="region of interest" description="Disordered" evidence="5">
    <location>
        <begin position="576"/>
        <end position="621"/>
    </location>
</feature>
<keyword evidence="9" id="KW-1185">Reference proteome</keyword>
<reference evidence="8 9" key="1">
    <citation type="submission" date="2015-06" db="EMBL/GenBank/DDBJ databases">
        <title>Survival trade-offs in plant roots during colonization by closely related pathogenic and mutualistic fungi.</title>
        <authorList>
            <person name="Hacquard S."/>
            <person name="Kracher B."/>
            <person name="Hiruma K."/>
            <person name="Weinman A."/>
            <person name="Muench P."/>
            <person name="Garrido Oter R."/>
            <person name="Ver Loren van Themaat E."/>
            <person name="Dallerey J.-F."/>
            <person name="Damm U."/>
            <person name="Henrissat B."/>
            <person name="Lespinet O."/>
            <person name="Thon M."/>
            <person name="Kemen E."/>
            <person name="McHardy A.C."/>
            <person name="Schulze-Lefert P."/>
            <person name="O'Connell R.J."/>
        </authorList>
    </citation>
    <scope>NUCLEOTIDE SEQUENCE [LARGE SCALE GENOMIC DNA]</scope>
    <source>
        <strain evidence="8 9">MAFF 238704</strain>
    </source>
</reference>
<dbReference type="InterPro" id="IPR017938">
    <property type="entry name" value="Riboflavin_synthase-like_b-brl"/>
</dbReference>
<sequence>MSAFQDPPTPSPSPTPSTSSSLWKKPQQDVVKYTRPSSPPPSPPPSPPSISLNVPQTSAEGIITPPKTPVKEQHVTGTTSATVIDCPISKASFLLAQASLATGLFGGSSKTEFKFRSPGSPAGTRILRFGTGLDGCFTRTRGFLGGQRTHQSHVTTRSNASARSGQRLPASLEAWEVVHESLPRLLRAGRVRQAVDALGERAAGGRDAWDDLEQRHLARAALVLSALAHAYMFGEEQGKGKGTEDNGRPQLPRHVLGAWERVCTELGRPMTGRVPADDVLNNAVGNDSFSLSSTYFGLPEERLSSGLQGTMEAVFAPALSAMALAQSGVLADQPDLVAHCMESLAARIVKCAHVFEAMTPRDTAHFDPVVWIKTYPAMGRAVTSGELGNSGVDAPLFHALDAFIGRQDVKGDLKGMQSDRRATLPTNIRAFLDALGDGAGSVRDYVAAARTRQHHLPSEEQSQYQHLSAAWDGLLQIYVWFLERHRVKAVGVTGVSLNTGRHSTSSGVKSGDQDKGAAARKPKMRPETMLSMQMKKGMASRLGGRPLWQDAHVQSQSVYQGSVVVAVRLDANLPLEPGDRVQVWPPRKRKKISRRSSHQRRLRASSPEDHDASSDKSDDDAEPRFYSIARAMPDVADGATESGGGGMTITLTVGQHSPEGLVSSFLSTAAKGTHLRLRPWPSPRFRQPRDLAVPLVLIGQGSGVGPLVGFLHDRAARAQRLGDTQDDIGEIGEVLLVVAAKTRRHVPCPLDSLQQLTRALPLTIVLALSQEIHLMIRNGTWTQLPQGERRVTRHLVEYQDFVQRLVKEKGGHVFVCGSSDFGATVMSSLGLGQPQQQQQQQEQQAQDVNDESYDNKHTQIPSPPAHWDQLHQDLFTTVKRPSTSRSSSCSSPSSRSSPPPAGPKTPIISHSNLAAHNSITSCWTAIGGTVYDMTPFLATHPGGPKTLLESAGTIADARFAETHGGPHAQEIRGYLQRYAIGRLSTATTDPGTQMTTEKLIDALVRMQNALTNNSAFDASRGPVPMYVYEDALLVFADGLDGVVGILSDVATDNDSSELRETMINTQALLKKAFTVLKDGCKGCLVAAGSKGSSPPSSTLLDEGEDFIRRLYREPIRKVHAAIDACKKGIGAIETGTKADSSDRICDAHDDENADALKRVLEKFCTSLTSVAEDLLY</sequence>
<dbReference type="GO" id="GO:0016702">
    <property type="term" value="F:oxidoreductase activity, acting on single donors with incorporation of molecular oxygen, incorporation of two atoms of oxygen"/>
    <property type="evidence" value="ECO:0007669"/>
    <property type="project" value="UniProtKB-ARBA"/>
</dbReference>
<evidence type="ECO:0000313" key="8">
    <source>
        <dbReference type="EMBL" id="KZL68171.1"/>
    </source>
</evidence>
<dbReference type="Pfam" id="PF00173">
    <property type="entry name" value="Cyt-b5"/>
    <property type="match status" value="1"/>
</dbReference>
<dbReference type="EMBL" id="LFIW01002512">
    <property type="protein sequence ID" value="KZL68171.1"/>
    <property type="molecule type" value="Genomic_DNA"/>
</dbReference>
<organism evidence="8 9">
    <name type="scientific">Colletotrichum incanum</name>
    <name type="common">Soybean anthracnose fungus</name>
    <dbReference type="NCBI Taxonomy" id="1573173"/>
    <lineage>
        <taxon>Eukaryota</taxon>
        <taxon>Fungi</taxon>
        <taxon>Dikarya</taxon>
        <taxon>Ascomycota</taxon>
        <taxon>Pezizomycotina</taxon>
        <taxon>Sordariomycetes</taxon>
        <taxon>Hypocreomycetidae</taxon>
        <taxon>Glomerellales</taxon>
        <taxon>Glomerellaceae</taxon>
        <taxon>Colletotrichum</taxon>
        <taxon>Colletotrichum spaethianum species complex</taxon>
    </lineage>
</organism>
<feature type="region of interest" description="Disordered" evidence="5">
    <location>
        <begin position="831"/>
        <end position="909"/>
    </location>
</feature>
<feature type="domain" description="Cytochrome b5 heme-binding" evidence="6">
    <location>
        <begin position="905"/>
        <end position="984"/>
    </location>
</feature>
<dbReference type="PRINTS" id="PR00371">
    <property type="entry name" value="FPNCR"/>
</dbReference>
<dbReference type="PANTHER" id="PTHR28657:SF5">
    <property type="entry name" value="INDOLEAMINE 2,3-DIOXYGENASE"/>
    <property type="match status" value="1"/>
</dbReference>
<comment type="caution">
    <text evidence="8">The sequence shown here is derived from an EMBL/GenBank/DDBJ whole genome shotgun (WGS) entry which is preliminary data.</text>
</comment>
<name>A0A166QNY9_COLIC</name>
<feature type="compositionally biased region" description="Low complexity" evidence="5">
    <location>
        <begin position="880"/>
        <end position="896"/>
    </location>
</feature>
<feature type="region of interest" description="Disordered" evidence="5">
    <location>
        <begin position="1"/>
        <end position="54"/>
    </location>
</feature>
<protein>
    <submittedName>
        <fullName evidence="8">Cytochrome b5-like heme steroid binding domain-containing protein</fullName>
    </submittedName>
</protein>
<dbReference type="PANTHER" id="PTHR28657">
    <property type="entry name" value="INDOLEAMINE 2,3-DIOXYGENASE"/>
    <property type="match status" value="1"/>
</dbReference>
<dbReference type="GO" id="GO:0020037">
    <property type="term" value="F:heme binding"/>
    <property type="evidence" value="ECO:0007669"/>
    <property type="project" value="InterPro"/>
</dbReference>
<dbReference type="SUPFAM" id="SSF55856">
    <property type="entry name" value="Cytochrome b5-like heme/steroid binding domain"/>
    <property type="match status" value="1"/>
</dbReference>
<evidence type="ECO:0000259" key="6">
    <source>
        <dbReference type="PROSITE" id="PS50255"/>
    </source>
</evidence>
<feature type="region of interest" description="Disordered" evidence="5">
    <location>
        <begin position="147"/>
        <end position="166"/>
    </location>
</feature>
<comment type="similarity">
    <text evidence="1">Belongs to the indoleamine 2,3-dioxygenase family.</text>
</comment>
<evidence type="ECO:0000256" key="3">
    <source>
        <dbReference type="ARBA" id="ARBA00022723"/>
    </source>
</evidence>
<keyword evidence="3" id="KW-0479">Metal-binding</keyword>
<gene>
    <name evidence="8" type="ORF">CI238_08878</name>
</gene>
<dbReference type="InterPro" id="IPR018506">
    <property type="entry name" value="Cyt_B5_heme-BS"/>
</dbReference>
<accession>A0A166QNY9</accession>
<dbReference type="InterPro" id="IPR039261">
    <property type="entry name" value="FNR_nucleotide-bd"/>
</dbReference>
<dbReference type="InterPro" id="IPR037217">
    <property type="entry name" value="Trp/Indoleamine_2_3_dOase-like"/>
</dbReference>
<dbReference type="InterPro" id="IPR001709">
    <property type="entry name" value="Flavoprot_Pyr_Nucl_cyt_Rdtase"/>
</dbReference>
<evidence type="ECO:0000256" key="5">
    <source>
        <dbReference type="SAM" id="MobiDB-lite"/>
    </source>
</evidence>
<dbReference type="PROSITE" id="PS00191">
    <property type="entry name" value="CYTOCHROME_B5_1"/>
    <property type="match status" value="1"/>
</dbReference>
<dbReference type="InterPro" id="IPR000898">
    <property type="entry name" value="Indolamine_dOase"/>
</dbReference>
<feature type="compositionally biased region" description="Basic residues" evidence="5">
    <location>
        <begin position="586"/>
        <end position="603"/>
    </location>
</feature>
<keyword evidence="4" id="KW-0408">Iron</keyword>
<dbReference type="STRING" id="1573173.A0A166QNY9"/>
<dbReference type="Pfam" id="PF01231">
    <property type="entry name" value="IDO"/>
    <property type="match status" value="1"/>
</dbReference>
<dbReference type="InterPro" id="IPR001199">
    <property type="entry name" value="Cyt_B5-like_heme/steroid-bd"/>
</dbReference>
<dbReference type="SUPFAM" id="SSF63380">
    <property type="entry name" value="Riboflavin synthase domain-like"/>
    <property type="match status" value="1"/>
</dbReference>
<feature type="compositionally biased region" description="Polar residues" evidence="5">
    <location>
        <begin position="148"/>
        <end position="164"/>
    </location>
</feature>
<keyword evidence="2" id="KW-0349">Heme</keyword>
<evidence type="ECO:0000256" key="1">
    <source>
        <dbReference type="ARBA" id="ARBA00007119"/>
    </source>
</evidence>
<dbReference type="Gene3D" id="3.10.120.10">
    <property type="entry name" value="Cytochrome b5-like heme/steroid binding domain"/>
    <property type="match status" value="1"/>
</dbReference>
<dbReference type="PRINTS" id="PR00363">
    <property type="entry name" value="CYTOCHROMEB5"/>
</dbReference>
<dbReference type="AlphaFoldDB" id="A0A166QNY9"/>
<dbReference type="Gene3D" id="3.40.50.80">
    <property type="entry name" value="Nucleotide-binding domain of ferredoxin-NADP reductase (FNR) module"/>
    <property type="match status" value="1"/>
</dbReference>
<proteinExistence type="inferred from homology"/>
<dbReference type="Gene3D" id="1.20.58.480">
    <property type="match status" value="1"/>
</dbReference>
<dbReference type="PROSITE" id="PS51384">
    <property type="entry name" value="FAD_FR"/>
    <property type="match status" value="1"/>
</dbReference>
<evidence type="ECO:0000259" key="7">
    <source>
        <dbReference type="PROSITE" id="PS51384"/>
    </source>
</evidence>
<dbReference type="GO" id="GO:0019441">
    <property type="term" value="P:L-tryptophan catabolic process to kynurenine"/>
    <property type="evidence" value="ECO:0007669"/>
    <property type="project" value="InterPro"/>
</dbReference>
<dbReference type="PROSITE" id="PS50255">
    <property type="entry name" value="CYTOCHROME_B5_2"/>
    <property type="match status" value="1"/>
</dbReference>
<evidence type="ECO:0000256" key="4">
    <source>
        <dbReference type="ARBA" id="ARBA00023004"/>
    </source>
</evidence>
<dbReference type="SUPFAM" id="SSF52343">
    <property type="entry name" value="Ferredoxin reductase-like, C-terminal NADP-linked domain"/>
    <property type="match status" value="1"/>
</dbReference>
<dbReference type="GO" id="GO:0046872">
    <property type="term" value="F:metal ion binding"/>
    <property type="evidence" value="ECO:0007669"/>
    <property type="project" value="UniProtKB-KW"/>
</dbReference>
<evidence type="ECO:0000313" key="9">
    <source>
        <dbReference type="Proteomes" id="UP000076584"/>
    </source>
</evidence>
<dbReference type="Proteomes" id="UP000076584">
    <property type="component" value="Unassembled WGS sequence"/>
</dbReference>
<dbReference type="SUPFAM" id="SSF140959">
    <property type="entry name" value="Indolic compounds 2,3-dioxygenase-like"/>
    <property type="match status" value="1"/>
</dbReference>